<feature type="compositionally biased region" description="Polar residues" evidence="1">
    <location>
        <begin position="1"/>
        <end position="12"/>
    </location>
</feature>
<protein>
    <submittedName>
        <fullName evidence="2">Uncharacterized protein</fullName>
    </submittedName>
</protein>
<proteinExistence type="predicted"/>
<accession>A0A484MGB7</accession>
<sequence length="73" mass="8095">MHNQTTQITINPTYLREIEPKESIIRPAAPPEQSTSLPEQPRHPTGSRPGCPNPKPDQKAPLGGSQQPEQYIN</sequence>
<evidence type="ECO:0000256" key="1">
    <source>
        <dbReference type="SAM" id="MobiDB-lite"/>
    </source>
</evidence>
<evidence type="ECO:0000313" key="3">
    <source>
        <dbReference type="Proteomes" id="UP000595140"/>
    </source>
</evidence>
<keyword evidence="3" id="KW-1185">Reference proteome</keyword>
<dbReference type="AlphaFoldDB" id="A0A484MGB7"/>
<dbReference type="Proteomes" id="UP000595140">
    <property type="component" value="Unassembled WGS sequence"/>
</dbReference>
<dbReference type="EMBL" id="OOIL02003368">
    <property type="protein sequence ID" value="VFQ87509.1"/>
    <property type="molecule type" value="Genomic_DNA"/>
</dbReference>
<evidence type="ECO:0000313" key="2">
    <source>
        <dbReference type="EMBL" id="VFQ87509.1"/>
    </source>
</evidence>
<feature type="compositionally biased region" description="Polar residues" evidence="1">
    <location>
        <begin position="64"/>
        <end position="73"/>
    </location>
</feature>
<organism evidence="2 3">
    <name type="scientific">Cuscuta campestris</name>
    <dbReference type="NCBI Taxonomy" id="132261"/>
    <lineage>
        <taxon>Eukaryota</taxon>
        <taxon>Viridiplantae</taxon>
        <taxon>Streptophyta</taxon>
        <taxon>Embryophyta</taxon>
        <taxon>Tracheophyta</taxon>
        <taxon>Spermatophyta</taxon>
        <taxon>Magnoliopsida</taxon>
        <taxon>eudicotyledons</taxon>
        <taxon>Gunneridae</taxon>
        <taxon>Pentapetalae</taxon>
        <taxon>asterids</taxon>
        <taxon>lamiids</taxon>
        <taxon>Solanales</taxon>
        <taxon>Convolvulaceae</taxon>
        <taxon>Cuscuteae</taxon>
        <taxon>Cuscuta</taxon>
        <taxon>Cuscuta subgen. Grammica</taxon>
        <taxon>Cuscuta sect. Cleistogrammica</taxon>
    </lineage>
</organism>
<reference evidence="2 3" key="1">
    <citation type="submission" date="2018-04" db="EMBL/GenBank/DDBJ databases">
        <authorList>
            <person name="Vogel A."/>
        </authorList>
    </citation>
    <scope>NUCLEOTIDE SEQUENCE [LARGE SCALE GENOMIC DNA]</scope>
</reference>
<name>A0A484MGB7_9ASTE</name>
<gene>
    <name evidence="2" type="ORF">CCAM_LOCUS29285</name>
</gene>
<feature type="region of interest" description="Disordered" evidence="1">
    <location>
        <begin position="1"/>
        <end position="73"/>
    </location>
</feature>